<feature type="transmembrane region" description="Helical" evidence="2">
    <location>
        <begin position="547"/>
        <end position="568"/>
    </location>
</feature>
<feature type="region of interest" description="Disordered" evidence="1">
    <location>
        <begin position="56"/>
        <end position="82"/>
    </location>
</feature>
<feature type="transmembrane region" description="Helical" evidence="2">
    <location>
        <begin position="588"/>
        <end position="610"/>
    </location>
</feature>
<feature type="transmembrane region" description="Helical" evidence="2">
    <location>
        <begin position="785"/>
        <end position="804"/>
    </location>
</feature>
<keyword evidence="2" id="KW-0812">Transmembrane</keyword>
<dbReference type="Gene3D" id="3.40.720.10">
    <property type="entry name" value="Alkaline Phosphatase, subunit A"/>
    <property type="match status" value="1"/>
</dbReference>
<feature type="transmembrane region" description="Helical" evidence="2">
    <location>
        <begin position="622"/>
        <end position="643"/>
    </location>
</feature>
<accession>A0A552WWZ5</accession>
<dbReference type="EMBL" id="VJXR01000003">
    <property type="protein sequence ID" value="TRW47294.1"/>
    <property type="molecule type" value="Genomic_DNA"/>
</dbReference>
<dbReference type="AlphaFoldDB" id="A0A552WWZ5"/>
<feature type="transmembrane region" description="Helical" evidence="2">
    <location>
        <begin position="674"/>
        <end position="694"/>
    </location>
</feature>
<feature type="region of interest" description="Disordered" evidence="1">
    <location>
        <begin position="266"/>
        <end position="287"/>
    </location>
</feature>
<dbReference type="RefSeq" id="WP_143416866.1">
    <property type="nucleotide sequence ID" value="NZ_VJXR01000003.1"/>
</dbReference>
<feature type="transmembrane region" description="Helical" evidence="2">
    <location>
        <begin position="649"/>
        <end position="667"/>
    </location>
</feature>
<organism evidence="3 4">
    <name type="scientific">Georgenia yuyongxinii</name>
    <dbReference type="NCBI Taxonomy" id="2589797"/>
    <lineage>
        <taxon>Bacteria</taxon>
        <taxon>Bacillati</taxon>
        <taxon>Actinomycetota</taxon>
        <taxon>Actinomycetes</taxon>
        <taxon>Micrococcales</taxon>
        <taxon>Bogoriellaceae</taxon>
        <taxon>Georgenia</taxon>
    </lineage>
</organism>
<sequence length="851" mass="86479">MSSTQRRQRQRRRATILALVVALALVLPFVLPLLSAVAAPAAGTTASGAPAVSATAAGAAPSPAGVTTPAGAMSPAGAAPTPAGAVTAEAPLVVIGTTGVRWQDLSALATPNMWQLTQQGASANMVVRSVRSSTCPADGWLALSAGRRAADVPMEEFGTCRDLPPAREDGAVPGWADYLGAADAASYDATPGLLGDTLAAAGVTSVAVGPGAAVALATSAGTVAGDHTFASTSSARMGAQVAEALPGHALAVIDVGSVRDRNRPLVSVPSATGAPTLPEEPEPAETPTLPAEEAWLLKSPERGLQVAAVDARIGAVLDAVRTTAPAATVLLASLADSGSVALMQMVTAAGPAMPAVPADGALLDTRSTRQPGMVQSTDLTPTVLGMLGVDVPAGLAGAPFSAVEDGRSGPARVAHLVDVNRHAVEIRSLVGPFYSALVLVNLLLYGVVTLGLNRRMLDGTAARLEARGGTTSARMARALRSRRPVPLLRALRTAAVVVGAVPVATYLANLLPWWRADSPGLALYGATVVLAVAVAAVALLGPWRRRLLAPVAVVAGLTAVLLAVDVLTGARLQVSSLMGVQPQVGGRFYGFNNSSFSLFAASTILVAMCLTDPLVRRGRRVWAAAVIAVVGVVATVLDGAPSIGADFGGPPALIPGFLVLGLLAMGVRLTWRRIAVVLAVTAVAAISFSVVDWLRPPSERSHLGRFIETVLDGGLWSVVTRKAAQNLTNLFGSTLTLLAIGGIVLVVMLLTRPLRTARGRDVGGHGSYGWLTGGNTIGRIDRDAVMLRPTLVALGVTFAIAFAVNDSGIVLPAIGTSLAVPLLVAVVTGWLLQHGSVAAPAPASPEMSSSR</sequence>
<comment type="caution">
    <text evidence="3">The sequence shown here is derived from an EMBL/GenBank/DDBJ whole genome shotgun (WGS) entry which is preliminary data.</text>
</comment>
<keyword evidence="4" id="KW-1185">Reference proteome</keyword>
<feature type="transmembrane region" description="Helical" evidence="2">
    <location>
        <begin position="490"/>
        <end position="509"/>
    </location>
</feature>
<keyword evidence="2" id="KW-1133">Transmembrane helix</keyword>
<evidence type="ECO:0000256" key="2">
    <source>
        <dbReference type="SAM" id="Phobius"/>
    </source>
</evidence>
<feature type="transmembrane region" description="Helical" evidence="2">
    <location>
        <begin position="730"/>
        <end position="750"/>
    </location>
</feature>
<keyword evidence="2" id="KW-0472">Membrane</keyword>
<feature type="transmembrane region" description="Helical" evidence="2">
    <location>
        <begin position="521"/>
        <end position="540"/>
    </location>
</feature>
<feature type="transmembrane region" description="Helical" evidence="2">
    <location>
        <begin position="433"/>
        <end position="453"/>
    </location>
</feature>
<proteinExistence type="predicted"/>
<evidence type="ECO:0000313" key="4">
    <source>
        <dbReference type="Proteomes" id="UP000318693"/>
    </source>
</evidence>
<name>A0A552WWZ5_9MICO</name>
<protein>
    <recommendedName>
        <fullName evidence="5">Alkaline phosphatase family protein</fullName>
    </recommendedName>
</protein>
<dbReference type="Proteomes" id="UP000318693">
    <property type="component" value="Unassembled WGS sequence"/>
</dbReference>
<evidence type="ECO:0008006" key="5">
    <source>
        <dbReference type="Google" id="ProtNLM"/>
    </source>
</evidence>
<gene>
    <name evidence="3" type="ORF">FJ693_02020</name>
</gene>
<reference evidence="3 4" key="1">
    <citation type="submission" date="2019-07" db="EMBL/GenBank/DDBJ databases">
        <title>Georgenia wutianyii sp. nov. and Georgenia *** sp. nov. isolated from plateau pika (Ochotona curzoniae) in the Qinghai-Tibet plateau of China.</title>
        <authorList>
            <person name="Tian Z."/>
        </authorList>
    </citation>
    <scope>NUCLEOTIDE SEQUENCE [LARGE SCALE GENOMIC DNA]</scope>
    <source>
        <strain evidence="3 4">Z446</strain>
    </source>
</reference>
<evidence type="ECO:0000256" key="1">
    <source>
        <dbReference type="SAM" id="MobiDB-lite"/>
    </source>
</evidence>
<evidence type="ECO:0000313" key="3">
    <source>
        <dbReference type="EMBL" id="TRW47294.1"/>
    </source>
</evidence>
<dbReference type="InterPro" id="IPR017850">
    <property type="entry name" value="Alkaline_phosphatase_core_sf"/>
</dbReference>
<feature type="transmembrane region" description="Helical" evidence="2">
    <location>
        <begin position="810"/>
        <end position="832"/>
    </location>
</feature>
<dbReference type="SUPFAM" id="SSF53649">
    <property type="entry name" value="Alkaline phosphatase-like"/>
    <property type="match status" value="1"/>
</dbReference>